<gene>
    <name evidence="3" type="ORF">THTE_0569</name>
</gene>
<dbReference type="EMBL" id="CP018477">
    <property type="protein sequence ID" value="ASV73171.1"/>
    <property type="molecule type" value="Genomic_DNA"/>
</dbReference>
<name>A0A286RB42_9BACT</name>
<dbReference type="RefSeq" id="WP_095413862.1">
    <property type="nucleotide sequence ID" value="NZ_CP018477.1"/>
</dbReference>
<evidence type="ECO:0000313" key="4">
    <source>
        <dbReference type="Proteomes" id="UP000215086"/>
    </source>
</evidence>
<keyword evidence="4" id="KW-1185">Reference proteome</keyword>
<dbReference type="PANTHER" id="PTHR30093">
    <property type="entry name" value="GENERAL SECRETION PATHWAY PROTEIN G"/>
    <property type="match status" value="1"/>
</dbReference>
<dbReference type="InterPro" id="IPR027558">
    <property type="entry name" value="Pre_pil_HX9DG_C"/>
</dbReference>
<dbReference type="NCBIfam" id="TIGR02532">
    <property type="entry name" value="IV_pilin_GFxxxE"/>
    <property type="match status" value="1"/>
</dbReference>
<dbReference type="AlphaFoldDB" id="A0A286RB42"/>
<evidence type="ECO:0000313" key="3">
    <source>
        <dbReference type="EMBL" id="ASV73171.1"/>
    </source>
</evidence>
<dbReference type="Pfam" id="PF07596">
    <property type="entry name" value="SBP_bac_10"/>
    <property type="match status" value="1"/>
</dbReference>
<dbReference type="PANTHER" id="PTHR30093:SF2">
    <property type="entry name" value="TYPE II SECRETION SYSTEM PROTEIN H"/>
    <property type="match status" value="1"/>
</dbReference>
<accession>A0A286RB42</accession>
<keyword evidence="1" id="KW-0812">Transmembrane</keyword>
<keyword evidence="1" id="KW-1133">Transmembrane helix</keyword>
<dbReference type="Gene3D" id="3.30.700.10">
    <property type="entry name" value="Glycoprotein, Type 4 Pilin"/>
    <property type="match status" value="1"/>
</dbReference>
<dbReference type="OrthoDB" id="254858at2"/>
<dbReference type="InterPro" id="IPR012902">
    <property type="entry name" value="N_methyl_site"/>
</dbReference>
<organism evidence="3 4">
    <name type="scientific">Thermogutta terrifontis</name>
    <dbReference type="NCBI Taxonomy" id="1331910"/>
    <lineage>
        <taxon>Bacteria</taxon>
        <taxon>Pseudomonadati</taxon>
        <taxon>Planctomycetota</taxon>
        <taxon>Planctomycetia</taxon>
        <taxon>Pirellulales</taxon>
        <taxon>Thermoguttaceae</taxon>
        <taxon>Thermogutta</taxon>
    </lineage>
</organism>
<sequence length="343" mass="37200">MAQHALCRNERCQVGLRYGFTLVELLVVIAIIGILIALLLPAVQAAREAARRSACVNNLKQFGLALHNFENINRVFPPSIGGPVGSGLRTEWSAQALLLPYLEQGSLYAGIDFTKNYNDVYLPDGTRLSAHRVPVYVCPSEIRAEVRRVNGIDAHFPLNYGVNVGTWFVWDPVTQRGGDGAFQPFKGTSVAEFIDGLSQTIAAAEVKAYTPYYRNAAINPPPAVPANPSHVCGFGGQFQTESGHTEWVDGKAHQAGVTATFTPNTRIQCVVNGKTYDVDWTNQREGGSNTVPTTAAVTARSYHPGIVNVLMADGSVRNVAETVDLGVWRALATRNGREVTSEF</sequence>
<dbReference type="Proteomes" id="UP000215086">
    <property type="component" value="Chromosome"/>
</dbReference>
<evidence type="ECO:0000256" key="1">
    <source>
        <dbReference type="SAM" id="Phobius"/>
    </source>
</evidence>
<dbReference type="KEGG" id="ttf:THTE_0569"/>
<dbReference type="InterPro" id="IPR011453">
    <property type="entry name" value="DUF1559"/>
</dbReference>
<evidence type="ECO:0000259" key="2">
    <source>
        <dbReference type="Pfam" id="PF07596"/>
    </source>
</evidence>
<dbReference type="NCBIfam" id="TIGR04294">
    <property type="entry name" value="pre_pil_HX9DG"/>
    <property type="match status" value="1"/>
</dbReference>
<reference evidence="3 4" key="1">
    <citation type="journal article" name="Front. Microbiol.">
        <title>Sugar Metabolism of the First Thermophilic Planctomycete Thermogutta terrifontis: Comparative Genomic and Transcriptomic Approaches.</title>
        <authorList>
            <person name="Elcheninov A.G."/>
            <person name="Menzel P."/>
            <person name="Gudbergsdottir S.R."/>
            <person name="Slesarev A.I."/>
            <person name="Kadnikov V.V."/>
            <person name="Krogh A."/>
            <person name="Bonch-Osmolovskaya E.A."/>
            <person name="Peng X."/>
            <person name="Kublanov I.V."/>
        </authorList>
    </citation>
    <scope>NUCLEOTIDE SEQUENCE [LARGE SCALE GENOMIC DNA]</scope>
    <source>
        <strain evidence="3 4">R1</strain>
    </source>
</reference>
<feature type="transmembrane region" description="Helical" evidence="1">
    <location>
        <begin position="20"/>
        <end position="43"/>
    </location>
</feature>
<proteinExistence type="predicted"/>
<protein>
    <recommendedName>
        <fullName evidence="2">DUF1559 domain-containing protein</fullName>
    </recommendedName>
</protein>
<dbReference type="InterPro" id="IPR045584">
    <property type="entry name" value="Pilin-like"/>
</dbReference>
<dbReference type="Pfam" id="PF07963">
    <property type="entry name" value="N_methyl"/>
    <property type="match status" value="1"/>
</dbReference>
<dbReference type="SUPFAM" id="SSF54523">
    <property type="entry name" value="Pili subunits"/>
    <property type="match status" value="1"/>
</dbReference>
<feature type="domain" description="DUF1559" evidence="2">
    <location>
        <begin position="44"/>
        <end position="325"/>
    </location>
</feature>
<keyword evidence="1" id="KW-0472">Membrane</keyword>